<reference evidence="2" key="1">
    <citation type="submission" date="2021-05" db="EMBL/GenBank/DDBJ databases">
        <authorList>
            <person name="Pietrasiak N."/>
            <person name="Ward R."/>
            <person name="Stajich J.E."/>
            <person name="Kurbessoian T."/>
        </authorList>
    </citation>
    <scope>NUCLEOTIDE SEQUENCE</scope>
    <source>
        <strain evidence="2">CPER-KK1</strain>
    </source>
</reference>
<feature type="compositionally biased region" description="Basic and acidic residues" evidence="1">
    <location>
        <begin position="1"/>
        <end position="11"/>
    </location>
</feature>
<feature type="compositionally biased region" description="Low complexity" evidence="1">
    <location>
        <begin position="12"/>
        <end position="23"/>
    </location>
</feature>
<protein>
    <submittedName>
        <fullName evidence="2">Uncharacterized protein</fullName>
    </submittedName>
</protein>
<dbReference type="Proteomes" id="UP000753908">
    <property type="component" value="Unassembled WGS sequence"/>
</dbReference>
<dbReference type="EMBL" id="JAHHIF010000049">
    <property type="protein sequence ID" value="MBW4547852.1"/>
    <property type="molecule type" value="Genomic_DNA"/>
</dbReference>
<sequence>MDDRIIEKSDRTYNSSGSTSNSRSLAANFCDRISPHPFKTPFACDRFL</sequence>
<evidence type="ECO:0000313" key="2">
    <source>
        <dbReference type="EMBL" id="MBW4547852.1"/>
    </source>
</evidence>
<proteinExistence type="predicted"/>
<feature type="region of interest" description="Disordered" evidence="1">
    <location>
        <begin position="1"/>
        <end position="23"/>
    </location>
</feature>
<evidence type="ECO:0000256" key="1">
    <source>
        <dbReference type="SAM" id="MobiDB-lite"/>
    </source>
</evidence>
<organism evidence="2 3">
    <name type="scientific">Symplocastrum torsivum CPER-KK1</name>
    <dbReference type="NCBI Taxonomy" id="450513"/>
    <lineage>
        <taxon>Bacteria</taxon>
        <taxon>Bacillati</taxon>
        <taxon>Cyanobacteriota</taxon>
        <taxon>Cyanophyceae</taxon>
        <taxon>Oscillatoriophycideae</taxon>
        <taxon>Oscillatoriales</taxon>
        <taxon>Microcoleaceae</taxon>
        <taxon>Symplocastrum</taxon>
    </lineage>
</organism>
<reference evidence="2" key="2">
    <citation type="journal article" date="2022" name="Microbiol. Resour. Announc.">
        <title>Metagenome Sequencing to Explore Phylogenomics of Terrestrial Cyanobacteria.</title>
        <authorList>
            <person name="Ward R.D."/>
            <person name="Stajich J.E."/>
            <person name="Johansen J.R."/>
            <person name="Huntemann M."/>
            <person name="Clum A."/>
            <person name="Foster B."/>
            <person name="Foster B."/>
            <person name="Roux S."/>
            <person name="Palaniappan K."/>
            <person name="Varghese N."/>
            <person name="Mukherjee S."/>
            <person name="Reddy T.B.K."/>
            <person name="Daum C."/>
            <person name="Copeland A."/>
            <person name="Chen I.A."/>
            <person name="Ivanova N.N."/>
            <person name="Kyrpides N.C."/>
            <person name="Shapiro N."/>
            <person name="Eloe-Fadrosh E.A."/>
            <person name="Pietrasiak N."/>
        </authorList>
    </citation>
    <scope>NUCLEOTIDE SEQUENCE</scope>
    <source>
        <strain evidence="2">CPER-KK1</strain>
    </source>
</reference>
<name>A0A951PQA9_9CYAN</name>
<accession>A0A951PQA9</accession>
<comment type="caution">
    <text evidence="2">The sequence shown here is derived from an EMBL/GenBank/DDBJ whole genome shotgun (WGS) entry which is preliminary data.</text>
</comment>
<dbReference type="AlphaFoldDB" id="A0A951PQA9"/>
<gene>
    <name evidence="2" type="ORF">KME25_25905</name>
</gene>
<evidence type="ECO:0000313" key="3">
    <source>
        <dbReference type="Proteomes" id="UP000753908"/>
    </source>
</evidence>